<comment type="caution">
    <text evidence="1">The sequence shown here is derived from an EMBL/GenBank/DDBJ whole genome shotgun (WGS) entry which is preliminary data.</text>
</comment>
<gene>
    <name evidence="1" type="ORF">A6769_33180</name>
</gene>
<name>A0A367R4R8_NOSPU</name>
<protein>
    <submittedName>
        <fullName evidence="1">Uncharacterized protein</fullName>
    </submittedName>
</protein>
<organism evidence="1 2">
    <name type="scientific">Nostoc punctiforme NIES-2108</name>
    <dbReference type="NCBI Taxonomy" id="1356359"/>
    <lineage>
        <taxon>Bacteria</taxon>
        <taxon>Bacillati</taxon>
        <taxon>Cyanobacteriota</taxon>
        <taxon>Cyanophyceae</taxon>
        <taxon>Nostocales</taxon>
        <taxon>Nostocaceae</taxon>
        <taxon>Nostoc</taxon>
    </lineage>
</organism>
<sequence>MLENTSFAFIANKLNVNCTLPIKIIENHYFQKANYIQIQEIKNHLKKSGYFSDYFQFNLSPYEFVYVQDENTPEKQNFKSQHLEPEEWKYYILAFQGNNSEIYNLQQVANLAEIELEIALVFLYHKEVGGYGIQKNPIHSFNCFFEIDRNDSYSHESINDTHLQEVSLIYQDFKNLDEAKYLYIKQAIKMLEELKHLPYHSKFRIIGLFTIIEFLITHKQIDTGDSITRQVTNKMALLSKRFSKQLDYSAFFKDIPESTIWKKLYAYRSCIAHGTQADFQKELSVLKDDSTARKFLKLVVKTLLRHSLSEPQLYTDLKEC</sequence>
<evidence type="ECO:0000313" key="2">
    <source>
        <dbReference type="Proteomes" id="UP000252085"/>
    </source>
</evidence>
<accession>A0A367R4R8</accession>
<dbReference type="Proteomes" id="UP000252085">
    <property type="component" value="Unassembled WGS sequence"/>
</dbReference>
<dbReference type="EMBL" id="LXQE01000186">
    <property type="protein sequence ID" value="RCJ30514.1"/>
    <property type="molecule type" value="Genomic_DNA"/>
</dbReference>
<proteinExistence type="predicted"/>
<dbReference type="AlphaFoldDB" id="A0A367R4R8"/>
<reference evidence="1 2" key="1">
    <citation type="submission" date="2016-04" db="EMBL/GenBank/DDBJ databases">
        <authorList>
            <person name="Evans L.H."/>
            <person name="Alamgir A."/>
            <person name="Owens N."/>
            <person name="Weber N.D."/>
            <person name="Virtaneva K."/>
            <person name="Barbian K."/>
            <person name="Babar A."/>
            <person name="Rosenke K."/>
        </authorList>
    </citation>
    <scope>NUCLEOTIDE SEQUENCE [LARGE SCALE GENOMIC DNA]</scope>
    <source>
        <strain evidence="1">NIES-2108</strain>
    </source>
</reference>
<evidence type="ECO:0000313" key="1">
    <source>
        <dbReference type="EMBL" id="RCJ30514.1"/>
    </source>
</evidence>